<sequence>NREKNITMASSSSSSMDLLSSMIWSPYHAIQQAVLPFYHRSSGPISIIDLNNDCLWTIYSFLDFDDLVRCRRVCHRFLSTIDDYLKLMKNFVYDCHLNGLQLRHGQYQFDIRSFEFWLEHMPSIQRIRFEQCRIMRNALMHCQFNLFDSISALVTDLKELHLGRALFINQHSLSQLIHAFPSLTHLTITIYDEHLLSQIISGFQQLYYLNLDESILYNFSSALRNLPPSIRVLIPPVDLKNEKSQVLKSICDGHGINLERLEIRATIHNLFDDRHYFDMIGQMLVKLQWLQLDLSCAAIFHPQLALDGHQQQEINNNDHEYGQNNHHPHDYEPNSDECLNLISGLHHLVNLRVLILKEKDYFDENHNDDHEDDGFLTINQSQQYRSLFDDFSLLKIFKNCSKLIMLSISSSLCCNRRDYAHYTMNRKQDDYTINRILNRCFSQLQKQQIIDEDGNNCDCDIRENISINHSSHHMNNNKNVYDSNDNNNYSNIIVSSKLSPTSISDHSLSTLNQYLPDLRILRLRGVCIGQRSLLAIQNLKRLQFLRLDSIRFNRQEKSSIKESFSELMQTLTSDMYQSNEHCKQHRQHRTSIHLTNIPMI</sequence>
<name>A0ABQ8JC50_DERPT</name>
<dbReference type="EMBL" id="NJHN03000053">
    <property type="protein sequence ID" value="KAH9420200.1"/>
    <property type="molecule type" value="Genomic_DNA"/>
</dbReference>
<evidence type="ECO:0000259" key="1">
    <source>
        <dbReference type="PROSITE" id="PS50181"/>
    </source>
</evidence>
<reference evidence="2 3" key="1">
    <citation type="journal article" date="2018" name="J. Allergy Clin. Immunol.">
        <title>High-quality assembly of Dermatophagoides pteronyssinus genome and transcriptome reveals a wide range of novel allergens.</title>
        <authorList>
            <person name="Liu X.Y."/>
            <person name="Yang K.Y."/>
            <person name="Wang M.Q."/>
            <person name="Kwok J.S."/>
            <person name="Zeng X."/>
            <person name="Yang Z."/>
            <person name="Xiao X.J."/>
            <person name="Lau C.P."/>
            <person name="Li Y."/>
            <person name="Huang Z.M."/>
            <person name="Ba J.G."/>
            <person name="Yim A.K."/>
            <person name="Ouyang C.Y."/>
            <person name="Ngai S.M."/>
            <person name="Chan T.F."/>
            <person name="Leung E.L."/>
            <person name="Liu L."/>
            <person name="Liu Z.G."/>
            <person name="Tsui S.K."/>
        </authorList>
    </citation>
    <scope>NUCLEOTIDE SEQUENCE [LARGE SCALE GENOMIC DNA]</scope>
    <source>
        <strain evidence="2">Derp</strain>
    </source>
</reference>
<dbReference type="PROSITE" id="PS50181">
    <property type="entry name" value="FBOX"/>
    <property type="match status" value="1"/>
</dbReference>
<organism evidence="2 3">
    <name type="scientific">Dermatophagoides pteronyssinus</name>
    <name type="common">European house dust mite</name>
    <dbReference type="NCBI Taxonomy" id="6956"/>
    <lineage>
        <taxon>Eukaryota</taxon>
        <taxon>Metazoa</taxon>
        <taxon>Ecdysozoa</taxon>
        <taxon>Arthropoda</taxon>
        <taxon>Chelicerata</taxon>
        <taxon>Arachnida</taxon>
        <taxon>Acari</taxon>
        <taxon>Acariformes</taxon>
        <taxon>Sarcoptiformes</taxon>
        <taxon>Astigmata</taxon>
        <taxon>Psoroptidia</taxon>
        <taxon>Analgoidea</taxon>
        <taxon>Pyroglyphidae</taxon>
        <taxon>Dermatophagoidinae</taxon>
        <taxon>Dermatophagoides</taxon>
    </lineage>
</organism>
<dbReference type="InterPro" id="IPR032675">
    <property type="entry name" value="LRR_dom_sf"/>
</dbReference>
<evidence type="ECO:0000313" key="3">
    <source>
        <dbReference type="Proteomes" id="UP000887458"/>
    </source>
</evidence>
<dbReference type="SUPFAM" id="SSF52047">
    <property type="entry name" value="RNI-like"/>
    <property type="match status" value="1"/>
</dbReference>
<comment type="caution">
    <text evidence="2">The sequence shown here is derived from an EMBL/GenBank/DDBJ whole genome shotgun (WGS) entry which is preliminary data.</text>
</comment>
<feature type="non-terminal residue" evidence="2">
    <location>
        <position position="1"/>
    </location>
</feature>
<dbReference type="Proteomes" id="UP000887458">
    <property type="component" value="Unassembled WGS sequence"/>
</dbReference>
<feature type="domain" description="F-box" evidence="1">
    <location>
        <begin position="44"/>
        <end position="91"/>
    </location>
</feature>
<keyword evidence="3" id="KW-1185">Reference proteome</keyword>
<dbReference type="InterPro" id="IPR001810">
    <property type="entry name" value="F-box_dom"/>
</dbReference>
<dbReference type="Gene3D" id="3.80.10.10">
    <property type="entry name" value="Ribonuclease Inhibitor"/>
    <property type="match status" value="1"/>
</dbReference>
<dbReference type="InterPro" id="IPR036047">
    <property type="entry name" value="F-box-like_dom_sf"/>
</dbReference>
<dbReference type="SUPFAM" id="SSF81383">
    <property type="entry name" value="F-box domain"/>
    <property type="match status" value="1"/>
</dbReference>
<accession>A0ABQ8JC50</accession>
<dbReference type="Pfam" id="PF00646">
    <property type="entry name" value="F-box"/>
    <property type="match status" value="1"/>
</dbReference>
<gene>
    <name evidence="2" type="ORF">DERP_011534</name>
</gene>
<evidence type="ECO:0000313" key="2">
    <source>
        <dbReference type="EMBL" id="KAH9420200.1"/>
    </source>
</evidence>
<reference evidence="2 3" key="2">
    <citation type="journal article" date="2022" name="Mol. Biol. Evol.">
        <title>Comparative Genomics Reveals Insights into the Divergent Evolution of Astigmatic Mites and Household Pest Adaptations.</title>
        <authorList>
            <person name="Xiong Q."/>
            <person name="Wan A.T."/>
            <person name="Liu X."/>
            <person name="Fung C.S."/>
            <person name="Xiao X."/>
            <person name="Malainual N."/>
            <person name="Hou J."/>
            <person name="Wang L."/>
            <person name="Wang M."/>
            <person name="Yang K.Y."/>
            <person name="Cui Y."/>
            <person name="Leung E.L."/>
            <person name="Nong W."/>
            <person name="Shin S.K."/>
            <person name="Au S.W."/>
            <person name="Jeong K.Y."/>
            <person name="Chew F.T."/>
            <person name="Hui J.H."/>
            <person name="Leung T.F."/>
            <person name="Tungtrongchitr A."/>
            <person name="Zhong N."/>
            <person name="Liu Z."/>
            <person name="Tsui S.K."/>
        </authorList>
    </citation>
    <scope>NUCLEOTIDE SEQUENCE [LARGE SCALE GENOMIC DNA]</scope>
    <source>
        <strain evidence="2">Derp</strain>
    </source>
</reference>
<proteinExistence type="predicted"/>
<protein>
    <recommendedName>
        <fullName evidence="1">F-box domain-containing protein</fullName>
    </recommendedName>
</protein>